<dbReference type="HAMAP" id="MF_01477">
    <property type="entry name" value="Iojap_RsfS"/>
    <property type="match status" value="1"/>
</dbReference>
<dbReference type="EMBL" id="BARV01019942">
    <property type="protein sequence ID" value="GAI21753.1"/>
    <property type="molecule type" value="Genomic_DNA"/>
</dbReference>
<gene>
    <name evidence="2" type="ORF">S06H3_33419</name>
</gene>
<name>X1LRM5_9ZZZZ</name>
<dbReference type="InterPro" id="IPR043519">
    <property type="entry name" value="NT_sf"/>
</dbReference>
<sequence>GSRLGMDEEAVLCAAIELIAEKKGQRTVVIDLREVSIPTGYFVITAADNPVHVKAIVSNLMEKFPQKALHREGVSERRWVVLDYGEIVIHVFLSETRDFYDIESLWADRIVEMEAPTS</sequence>
<reference evidence="2" key="1">
    <citation type="journal article" date="2014" name="Front. Microbiol.">
        <title>High frequency of phylogenetically diverse reductive dehalogenase-homologous genes in deep subseafloor sedimentary metagenomes.</title>
        <authorList>
            <person name="Kawai M."/>
            <person name="Futagami T."/>
            <person name="Toyoda A."/>
            <person name="Takaki Y."/>
            <person name="Nishi S."/>
            <person name="Hori S."/>
            <person name="Arai W."/>
            <person name="Tsubouchi T."/>
            <person name="Morono Y."/>
            <person name="Uchiyama I."/>
            <person name="Ito T."/>
            <person name="Fujiyama A."/>
            <person name="Inagaki F."/>
            <person name="Takami H."/>
        </authorList>
    </citation>
    <scope>NUCLEOTIDE SEQUENCE</scope>
    <source>
        <strain evidence="2">Expedition CK06-06</strain>
    </source>
</reference>
<protein>
    <recommendedName>
        <fullName evidence="3">Ribosome silencing factor</fullName>
    </recommendedName>
</protein>
<organism evidence="2">
    <name type="scientific">marine sediment metagenome</name>
    <dbReference type="NCBI Taxonomy" id="412755"/>
    <lineage>
        <taxon>unclassified sequences</taxon>
        <taxon>metagenomes</taxon>
        <taxon>ecological metagenomes</taxon>
    </lineage>
</organism>
<accession>X1LRM5</accession>
<dbReference type="InterPro" id="IPR004394">
    <property type="entry name" value="Iojap/RsfS/C7orf30"/>
</dbReference>
<dbReference type="AlphaFoldDB" id="X1LRM5"/>
<evidence type="ECO:0000313" key="2">
    <source>
        <dbReference type="EMBL" id="GAI21753.1"/>
    </source>
</evidence>
<evidence type="ECO:0000256" key="1">
    <source>
        <dbReference type="ARBA" id="ARBA00010574"/>
    </source>
</evidence>
<proteinExistence type="inferred from homology"/>
<dbReference type="GO" id="GO:0017148">
    <property type="term" value="P:negative regulation of translation"/>
    <property type="evidence" value="ECO:0007669"/>
    <property type="project" value="TreeGrafter"/>
</dbReference>
<dbReference type="GO" id="GO:0043023">
    <property type="term" value="F:ribosomal large subunit binding"/>
    <property type="evidence" value="ECO:0007669"/>
    <property type="project" value="TreeGrafter"/>
</dbReference>
<dbReference type="SUPFAM" id="SSF81301">
    <property type="entry name" value="Nucleotidyltransferase"/>
    <property type="match status" value="1"/>
</dbReference>
<comment type="similarity">
    <text evidence="1">Belongs to the Iojap/RsfS family.</text>
</comment>
<dbReference type="Gene3D" id="3.30.460.10">
    <property type="entry name" value="Beta Polymerase, domain 2"/>
    <property type="match status" value="1"/>
</dbReference>
<evidence type="ECO:0008006" key="3">
    <source>
        <dbReference type="Google" id="ProtNLM"/>
    </source>
</evidence>
<comment type="caution">
    <text evidence="2">The sequence shown here is derived from an EMBL/GenBank/DDBJ whole genome shotgun (WGS) entry which is preliminary data.</text>
</comment>
<dbReference type="PANTHER" id="PTHR21043:SF0">
    <property type="entry name" value="MITOCHONDRIAL ASSEMBLY OF RIBOSOMAL LARGE SUBUNIT PROTEIN 1"/>
    <property type="match status" value="1"/>
</dbReference>
<dbReference type="PANTHER" id="PTHR21043">
    <property type="entry name" value="IOJAP SUPERFAMILY ORTHOLOG"/>
    <property type="match status" value="1"/>
</dbReference>
<dbReference type="Pfam" id="PF02410">
    <property type="entry name" value="RsfS"/>
    <property type="match status" value="1"/>
</dbReference>
<feature type="non-terminal residue" evidence="2">
    <location>
        <position position="1"/>
    </location>
</feature>
<dbReference type="GO" id="GO:0090071">
    <property type="term" value="P:negative regulation of ribosome biogenesis"/>
    <property type="evidence" value="ECO:0007669"/>
    <property type="project" value="TreeGrafter"/>
</dbReference>
<dbReference type="NCBIfam" id="TIGR00090">
    <property type="entry name" value="rsfS_iojap_ybeB"/>
    <property type="match status" value="1"/>
</dbReference>